<dbReference type="GO" id="GO:0046872">
    <property type="term" value="F:metal ion binding"/>
    <property type="evidence" value="ECO:0007669"/>
    <property type="project" value="UniProtKB-UniRule"/>
</dbReference>
<keyword evidence="8 13" id="KW-0460">Magnesium</keyword>
<feature type="transmembrane region" description="Helical" evidence="13">
    <location>
        <begin position="400"/>
        <end position="425"/>
    </location>
</feature>
<evidence type="ECO:0000256" key="11">
    <source>
        <dbReference type="ARBA" id="ARBA00023136"/>
    </source>
</evidence>
<comment type="catalytic activity">
    <reaction evidence="12 13">
        <text>ATP + H2O = ADP + phosphate + H(+)</text>
        <dbReference type="Rhea" id="RHEA:13065"/>
        <dbReference type="ChEBI" id="CHEBI:15377"/>
        <dbReference type="ChEBI" id="CHEBI:15378"/>
        <dbReference type="ChEBI" id="CHEBI:30616"/>
        <dbReference type="ChEBI" id="CHEBI:43474"/>
        <dbReference type="ChEBI" id="CHEBI:456216"/>
    </reaction>
</comment>
<dbReference type="SUPFAM" id="SSF56784">
    <property type="entry name" value="HAD-like"/>
    <property type="match status" value="2"/>
</dbReference>
<dbReference type="PANTHER" id="PTHR45630:SF8">
    <property type="entry name" value="CATION-TRANSPORTING ATPASE"/>
    <property type="match status" value="1"/>
</dbReference>
<feature type="transmembrane region" description="Helical" evidence="13">
    <location>
        <begin position="940"/>
        <end position="958"/>
    </location>
</feature>
<proteinExistence type="inferred from homology"/>
<keyword evidence="11 13" id="KW-0472">Membrane</keyword>
<dbReference type="Gene3D" id="2.70.150.10">
    <property type="entry name" value="Calcium-transporting ATPase, cytoplasmic transduction domain A"/>
    <property type="match status" value="1"/>
</dbReference>
<feature type="transmembrane region" description="Helical" evidence="13">
    <location>
        <begin position="761"/>
        <end position="778"/>
    </location>
</feature>
<dbReference type="AlphaFoldDB" id="A0A9Q0MHW3"/>
<dbReference type="EMBL" id="JAPWDV010000001">
    <property type="protein sequence ID" value="KAJ6225829.1"/>
    <property type="molecule type" value="Genomic_DNA"/>
</dbReference>
<dbReference type="GO" id="GO:0140358">
    <property type="term" value="F:P-type transmembrane transporter activity"/>
    <property type="evidence" value="ECO:0007669"/>
    <property type="project" value="InterPro"/>
</dbReference>
<keyword evidence="5 13" id="KW-0479">Metal-binding</keyword>
<dbReference type="GO" id="GO:0016887">
    <property type="term" value="F:ATP hydrolysis activity"/>
    <property type="evidence" value="ECO:0007669"/>
    <property type="project" value="InterPro"/>
</dbReference>
<feature type="transmembrane region" description="Helical" evidence="13">
    <location>
        <begin position="784"/>
        <end position="801"/>
    </location>
</feature>
<evidence type="ECO:0000256" key="6">
    <source>
        <dbReference type="ARBA" id="ARBA00022741"/>
    </source>
</evidence>
<evidence type="ECO:0000259" key="14">
    <source>
        <dbReference type="Pfam" id="PF00122"/>
    </source>
</evidence>
<evidence type="ECO:0000256" key="13">
    <source>
        <dbReference type="RuleBase" id="RU362082"/>
    </source>
</evidence>
<protein>
    <recommendedName>
        <fullName evidence="13">Cation-transporting ATPase</fullName>
        <ecNumber evidence="13">7.2.2.-</ecNumber>
    </recommendedName>
</protein>
<feature type="transmembrane region" description="Helical" evidence="13">
    <location>
        <begin position="870"/>
        <end position="893"/>
    </location>
</feature>
<dbReference type="InterPro" id="IPR023299">
    <property type="entry name" value="ATPase_P-typ_cyto_dom_N"/>
</dbReference>
<feature type="transmembrane region" description="Helical" evidence="13">
    <location>
        <begin position="36"/>
        <end position="56"/>
    </location>
</feature>
<keyword evidence="3" id="KW-0597">Phosphoprotein</keyword>
<sequence>MSLLNRNIEQKNDLESNRVNIGEDDELTLQGYEPSFVRSLGLFILYILSCGIFVILTSWRPGMKIRIANRQCSLEHAKLLIVRDKHGNEFIEKVHSSQRDQSFCFKYFHHKKLKYVWKNEYKHFEKLKGLESQRCSVIYSQAEGATWSEAELKLDLYGQNSIEIEVLPIWKLVLDEVTGPFYLYQFFICSIWLLQLYYQFATCILLLSILSVATHVWQTRKQSIALRRQVQSTSTVSVVRDNRLVKISSIELVPGDVLVLPKHSQMNFECDAVLLTGSCIVDESMLTGESVPVPKIALVENVNSIYSPSIHKSNTLFSGTRLLNVHSRKDEDEVKAVVVRTGFSTAKGELARSILFPIQANNNLKKQLIKMSAIFFVIGLPCMGYTAYALKRFSYTTAEVLLIVIDVGTFLIPPVLPAVLTSINVHGQRRLKTKGIYCLNPRMITCSGEVDVMCFDKTGTLTEDTIDFAGIIPWKNHDNDDEHSFDSSPITDLEKLNDDLIVKSMAACHSLVQYEGNFEGDDLDIKLFTATGWRFADLQQDHINWNEFDKSPERIVTNGVSTIAIVKQFPFESFLQRMLVIGKDLTVGRYLAIIKGAPEIVASFYTKLKSLVVKYSYVKFPNYALPANDSNANFEMAENIPFNYHLAIDGDSFNAIRNDDQQLLNWIVAKGAIFARMSPDQKLNLINLLQKQGHSVGMCGDGANDCGALRAADAGISLSLAEASVASPFTYKKKDISCVPLLLKEGRCTLVATFGAFKYQVCYCFILLGAVLILFWYGTKPAEGTYVFVDIILNLLPPMLFGTTKPYHKLVRRKPIRNILSIVPQISMFSFILLQVAIYVFVTYSLVGKPWYEPMADNSTYIMDPPVNHLSYAIFSANMMSYVVSAIIFAPGPPYREQFFANKKYISVVTLNFLLIGMATMVAPQFLLDFLKFQPMPFDFRLQIFLISIGNFVFFFLWEKLFLEQILGQIIKRIKKKMNMKSSKPYKSILEEIDCQNWPFNDIIAPSSSSFHTNGNMKRRSSKSSDSLPLNLMNRFINEEML</sequence>
<feature type="domain" description="P5B-type ATPase N-terminal" evidence="15">
    <location>
        <begin position="23"/>
        <end position="114"/>
    </location>
</feature>
<dbReference type="SUPFAM" id="SSF81665">
    <property type="entry name" value="Calcium ATPase, transmembrane domain M"/>
    <property type="match status" value="1"/>
</dbReference>
<organism evidence="16 17">
    <name type="scientific">Blomia tropicalis</name>
    <name type="common">Mite</name>
    <dbReference type="NCBI Taxonomy" id="40697"/>
    <lineage>
        <taxon>Eukaryota</taxon>
        <taxon>Metazoa</taxon>
        <taxon>Ecdysozoa</taxon>
        <taxon>Arthropoda</taxon>
        <taxon>Chelicerata</taxon>
        <taxon>Arachnida</taxon>
        <taxon>Acari</taxon>
        <taxon>Acariformes</taxon>
        <taxon>Sarcoptiformes</taxon>
        <taxon>Astigmata</taxon>
        <taxon>Glycyphagoidea</taxon>
        <taxon>Echimyopodidae</taxon>
        <taxon>Blomia</taxon>
    </lineage>
</organism>
<keyword evidence="17" id="KW-1185">Reference proteome</keyword>
<dbReference type="InterPro" id="IPR023298">
    <property type="entry name" value="ATPase_P-typ_TM_dom_sf"/>
</dbReference>
<evidence type="ECO:0000256" key="4">
    <source>
        <dbReference type="ARBA" id="ARBA00022692"/>
    </source>
</evidence>
<keyword evidence="6 13" id="KW-0547">Nucleotide-binding</keyword>
<dbReference type="PRINTS" id="PR00119">
    <property type="entry name" value="CATATPASE"/>
</dbReference>
<keyword evidence="7 13" id="KW-0067">ATP-binding</keyword>
<gene>
    <name evidence="16" type="ORF">RDWZM_004374</name>
</gene>
<dbReference type="Pfam" id="PF12409">
    <property type="entry name" value="P5-ATPase"/>
    <property type="match status" value="1"/>
</dbReference>
<comment type="similarity">
    <text evidence="2 13">Belongs to the cation transport ATPase (P-type) (TC 3.A.3) family. Type V subfamily.</text>
</comment>
<dbReference type="InterPro" id="IPR006544">
    <property type="entry name" value="P-type_TPase_V"/>
</dbReference>
<dbReference type="SUPFAM" id="SSF81653">
    <property type="entry name" value="Calcium ATPase, transduction domain A"/>
    <property type="match status" value="1"/>
</dbReference>
<dbReference type="GO" id="GO:0016020">
    <property type="term" value="C:membrane"/>
    <property type="evidence" value="ECO:0007669"/>
    <property type="project" value="UniProtKB-SubCell"/>
</dbReference>
<dbReference type="PANTHER" id="PTHR45630">
    <property type="entry name" value="CATION-TRANSPORTING ATPASE-RELATED"/>
    <property type="match status" value="1"/>
</dbReference>
<evidence type="ECO:0000256" key="12">
    <source>
        <dbReference type="ARBA" id="ARBA00049360"/>
    </source>
</evidence>
<dbReference type="OMA" id="VPCENAM"/>
<feature type="transmembrane region" description="Helical" evidence="13">
    <location>
        <begin position="199"/>
        <end position="217"/>
    </location>
</feature>
<comment type="subcellular location">
    <subcellularLocation>
        <location evidence="1 13">Membrane</location>
        <topology evidence="1 13">Multi-pass membrane protein</topology>
    </subcellularLocation>
</comment>
<dbReference type="GO" id="GO:0019829">
    <property type="term" value="F:ATPase-coupled monoatomic cation transmembrane transporter activity"/>
    <property type="evidence" value="ECO:0007669"/>
    <property type="project" value="UniProtKB-UniRule"/>
</dbReference>
<keyword evidence="4 13" id="KW-0812">Transmembrane</keyword>
<comment type="caution">
    <text evidence="16">The sequence shown here is derived from an EMBL/GenBank/DDBJ whole genome shotgun (WGS) entry which is preliminary data.</text>
</comment>
<dbReference type="Pfam" id="PF00122">
    <property type="entry name" value="E1-E2_ATPase"/>
    <property type="match status" value="1"/>
</dbReference>
<feature type="domain" description="P-type ATPase A" evidence="14">
    <location>
        <begin position="233"/>
        <end position="354"/>
    </location>
</feature>
<dbReference type="NCBIfam" id="TIGR01494">
    <property type="entry name" value="ATPase_P-type"/>
    <property type="match status" value="1"/>
</dbReference>
<feature type="transmembrane region" description="Helical" evidence="13">
    <location>
        <begin position="905"/>
        <end position="928"/>
    </location>
</feature>
<dbReference type="GO" id="GO:0006874">
    <property type="term" value="P:intracellular calcium ion homeostasis"/>
    <property type="evidence" value="ECO:0007669"/>
    <property type="project" value="TreeGrafter"/>
</dbReference>
<evidence type="ECO:0000256" key="2">
    <source>
        <dbReference type="ARBA" id="ARBA00006000"/>
    </source>
</evidence>
<evidence type="ECO:0000259" key="15">
    <source>
        <dbReference type="Pfam" id="PF12409"/>
    </source>
</evidence>
<dbReference type="Gene3D" id="3.40.50.1000">
    <property type="entry name" value="HAD superfamily/HAD-like"/>
    <property type="match status" value="1"/>
</dbReference>
<dbReference type="Proteomes" id="UP001142055">
    <property type="component" value="Chromosome 1"/>
</dbReference>
<accession>A0A9Q0MHW3</accession>
<dbReference type="PROSITE" id="PS00154">
    <property type="entry name" value="ATPASE_E1_E2"/>
    <property type="match status" value="1"/>
</dbReference>
<dbReference type="Gene3D" id="1.20.1110.10">
    <property type="entry name" value="Calcium-transporting ATPase, transmembrane domain"/>
    <property type="match status" value="1"/>
</dbReference>
<dbReference type="GO" id="GO:0005524">
    <property type="term" value="F:ATP binding"/>
    <property type="evidence" value="ECO:0007669"/>
    <property type="project" value="UniProtKB-UniRule"/>
</dbReference>
<evidence type="ECO:0000313" key="16">
    <source>
        <dbReference type="EMBL" id="KAJ6225829.1"/>
    </source>
</evidence>
<dbReference type="InterPro" id="IPR018303">
    <property type="entry name" value="ATPase_P-typ_P_site"/>
</dbReference>
<dbReference type="InterPro" id="IPR023214">
    <property type="entry name" value="HAD_sf"/>
</dbReference>
<evidence type="ECO:0000256" key="1">
    <source>
        <dbReference type="ARBA" id="ARBA00004141"/>
    </source>
</evidence>
<dbReference type="InterPro" id="IPR008250">
    <property type="entry name" value="ATPase_P-typ_transduc_dom_A_sf"/>
</dbReference>
<evidence type="ECO:0000256" key="3">
    <source>
        <dbReference type="ARBA" id="ARBA00022553"/>
    </source>
</evidence>
<name>A0A9Q0MHW3_BLOTA</name>
<evidence type="ECO:0000256" key="9">
    <source>
        <dbReference type="ARBA" id="ARBA00022967"/>
    </source>
</evidence>
<evidence type="ECO:0000256" key="10">
    <source>
        <dbReference type="ARBA" id="ARBA00022989"/>
    </source>
</evidence>
<dbReference type="InterPro" id="IPR001757">
    <property type="entry name" value="P_typ_ATPase"/>
</dbReference>
<dbReference type="GO" id="GO:0015203">
    <property type="term" value="F:polyamine transmembrane transporter activity"/>
    <property type="evidence" value="ECO:0007669"/>
    <property type="project" value="TreeGrafter"/>
</dbReference>
<feature type="transmembrane region" description="Helical" evidence="13">
    <location>
        <begin position="368"/>
        <end position="388"/>
    </location>
</feature>
<feature type="transmembrane region" description="Helical" evidence="13">
    <location>
        <begin position="822"/>
        <end position="847"/>
    </location>
</feature>
<evidence type="ECO:0000313" key="17">
    <source>
        <dbReference type="Proteomes" id="UP001142055"/>
    </source>
</evidence>
<evidence type="ECO:0000256" key="8">
    <source>
        <dbReference type="ARBA" id="ARBA00022842"/>
    </source>
</evidence>
<evidence type="ECO:0000256" key="7">
    <source>
        <dbReference type="ARBA" id="ARBA00022840"/>
    </source>
</evidence>
<keyword evidence="10 13" id="KW-1133">Transmembrane helix</keyword>
<reference evidence="16" key="1">
    <citation type="submission" date="2022-12" db="EMBL/GenBank/DDBJ databases">
        <title>Genome assemblies of Blomia tropicalis.</title>
        <authorList>
            <person name="Cui Y."/>
        </authorList>
    </citation>
    <scope>NUCLEOTIDE SEQUENCE</scope>
    <source>
        <tissue evidence="16">Adult mites</tissue>
    </source>
</reference>
<dbReference type="InterPro" id="IPR047819">
    <property type="entry name" value="P5A-ATPase_N"/>
</dbReference>
<dbReference type="InterPro" id="IPR036412">
    <property type="entry name" value="HAD-like_sf"/>
</dbReference>
<dbReference type="EC" id="7.2.2.-" evidence="13"/>
<keyword evidence="9 13" id="KW-1278">Translocase</keyword>
<evidence type="ECO:0000256" key="5">
    <source>
        <dbReference type="ARBA" id="ARBA00022723"/>
    </source>
</evidence>
<dbReference type="Gene3D" id="3.40.1110.10">
    <property type="entry name" value="Calcium-transporting ATPase, cytoplasmic domain N"/>
    <property type="match status" value="1"/>
</dbReference>
<dbReference type="InterPro" id="IPR059000">
    <property type="entry name" value="ATPase_P-type_domA"/>
</dbReference>